<dbReference type="InterPro" id="IPR014030">
    <property type="entry name" value="Ketoacyl_synth_N"/>
</dbReference>
<keyword evidence="7" id="KW-1185">Reference proteome</keyword>
<reference evidence="6 7" key="1">
    <citation type="submission" date="2021-08" db="EMBL/GenBank/DDBJ databases">
        <title>Streptomyces sp. PTM05 isolated from lichen.</title>
        <authorList>
            <person name="Somphong A."/>
            <person name="Phongsopitanun W."/>
            <person name="Tanasupawat S."/>
        </authorList>
    </citation>
    <scope>NUCLEOTIDE SEQUENCE [LARGE SCALE GENOMIC DNA]</scope>
    <source>
        <strain evidence="6 7">Ptm05</strain>
    </source>
</reference>
<dbReference type="Gene3D" id="3.40.47.10">
    <property type="match status" value="2"/>
</dbReference>
<dbReference type="InterPro" id="IPR020841">
    <property type="entry name" value="PKS_Beta-ketoAc_synthase_dom"/>
</dbReference>
<dbReference type="Proteomes" id="UP001198565">
    <property type="component" value="Unassembled WGS sequence"/>
</dbReference>
<dbReference type="PANTHER" id="PTHR11712:SF347">
    <property type="entry name" value="BETA KETOACYL-ACYL CARRIER PROTEIN SYNTHASE"/>
    <property type="match status" value="1"/>
</dbReference>
<dbReference type="InterPro" id="IPR000794">
    <property type="entry name" value="Beta-ketoacyl_synthase"/>
</dbReference>
<accession>A0ABS7QTN7</accession>
<dbReference type="InterPro" id="IPR018201">
    <property type="entry name" value="Ketoacyl_synth_AS"/>
</dbReference>
<dbReference type="CDD" id="cd00834">
    <property type="entry name" value="KAS_I_II"/>
    <property type="match status" value="1"/>
</dbReference>
<dbReference type="EMBL" id="JAINVZ010000008">
    <property type="protein sequence ID" value="MBY8886096.1"/>
    <property type="molecule type" value="Genomic_DNA"/>
</dbReference>
<dbReference type="InterPro" id="IPR016039">
    <property type="entry name" value="Thiolase-like"/>
</dbReference>
<protein>
    <submittedName>
        <fullName evidence="6">Beta-ketoacyl-[acyl-carrier-protein] synthase family protein</fullName>
    </submittedName>
</protein>
<organism evidence="6 7">
    <name type="scientific">Streptantibioticus parmotrematis</name>
    <dbReference type="NCBI Taxonomy" id="2873249"/>
    <lineage>
        <taxon>Bacteria</taxon>
        <taxon>Bacillati</taxon>
        <taxon>Actinomycetota</taxon>
        <taxon>Actinomycetes</taxon>
        <taxon>Kitasatosporales</taxon>
        <taxon>Streptomycetaceae</taxon>
        <taxon>Streptantibioticus</taxon>
    </lineage>
</organism>
<dbReference type="PANTHER" id="PTHR11712">
    <property type="entry name" value="POLYKETIDE SYNTHASE-RELATED"/>
    <property type="match status" value="1"/>
</dbReference>
<comment type="similarity">
    <text evidence="1 4">Belongs to the thiolase-like superfamily. Beta-ketoacyl-ACP synthases family.</text>
</comment>
<evidence type="ECO:0000256" key="3">
    <source>
        <dbReference type="ARBA" id="ARBA00023315"/>
    </source>
</evidence>
<dbReference type="Pfam" id="PF02801">
    <property type="entry name" value="Ketoacyl-synt_C"/>
    <property type="match status" value="1"/>
</dbReference>
<dbReference type="PROSITE" id="PS52004">
    <property type="entry name" value="KS3_2"/>
    <property type="match status" value="1"/>
</dbReference>
<dbReference type="SMART" id="SM00825">
    <property type="entry name" value="PKS_KS"/>
    <property type="match status" value="1"/>
</dbReference>
<evidence type="ECO:0000259" key="5">
    <source>
        <dbReference type="PROSITE" id="PS52004"/>
    </source>
</evidence>
<evidence type="ECO:0000256" key="4">
    <source>
        <dbReference type="RuleBase" id="RU003694"/>
    </source>
</evidence>
<comment type="caution">
    <text evidence="6">The sequence shown here is derived from an EMBL/GenBank/DDBJ whole genome shotgun (WGS) entry which is preliminary data.</text>
</comment>
<keyword evidence="2 4" id="KW-0808">Transferase</keyword>
<evidence type="ECO:0000313" key="7">
    <source>
        <dbReference type="Proteomes" id="UP001198565"/>
    </source>
</evidence>
<gene>
    <name evidence="6" type="ORF">K7472_14685</name>
</gene>
<proteinExistence type="inferred from homology"/>
<keyword evidence="3" id="KW-0012">Acyltransferase</keyword>
<evidence type="ECO:0000313" key="6">
    <source>
        <dbReference type="EMBL" id="MBY8886096.1"/>
    </source>
</evidence>
<sequence>MNDPIAITGIGLVTPAGTGTGATWRGLLAGRSTARRHPGLAGLPVDFCCAVPDLDANKRLTPKLALRLDRFTQMAIIAAREAAHDADLGPASYDPTRIAVVIGTGCTSLERYESYYGHLLNGHYRKISPLCIPRSIPNISAGEVAIDLHAQGPCLTTCTACASGATAIGTAKTLLDTGQCDVALAGGTESVCNRMSSAAFCQLGALSTRIQNPETASRPFDADRDGFVLAEGAGILVLERAADATARRHAPYAYLTGYGASCDAHHITALSAHGVTNAIRSALRDAGLQPGDVDHVNAHGTSTQFNDQTEASVFQKLFPHNPPVTSFKGTIGHSIGGAGAIEAAGAALTLKHHTIPPTANHHRPGPGIAIDLVTGVPRTADSLKTVVSTSFGFGGQNAVLVLTSA</sequence>
<dbReference type="SUPFAM" id="SSF53901">
    <property type="entry name" value="Thiolase-like"/>
    <property type="match status" value="2"/>
</dbReference>
<name>A0ABS7QTN7_9ACTN</name>
<feature type="domain" description="Ketosynthase family 3 (KS3)" evidence="5">
    <location>
        <begin position="2"/>
        <end position="404"/>
    </location>
</feature>
<evidence type="ECO:0000256" key="2">
    <source>
        <dbReference type="ARBA" id="ARBA00022679"/>
    </source>
</evidence>
<evidence type="ECO:0000256" key="1">
    <source>
        <dbReference type="ARBA" id="ARBA00008467"/>
    </source>
</evidence>
<dbReference type="Pfam" id="PF00109">
    <property type="entry name" value="ketoacyl-synt"/>
    <property type="match status" value="1"/>
</dbReference>
<dbReference type="PROSITE" id="PS00606">
    <property type="entry name" value="KS3_1"/>
    <property type="match status" value="1"/>
</dbReference>
<dbReference type="InterPro" id="IPR014031">
    <property type="entry name" value="Ketoacyl_synth_C"/>
</dbReference>
<dbReference type="NCBIfam" id="NF005589">
    <property type="entry name" value="PRK07314.1"/>
    <property type="match status" value="1"/>
</dbReference>
<dbReference type="RefSeq" id="WP_222977964.1">
    <property type="nucleotide sequence ID" value="NZ_JAINVZ010000008.1"/>
</dbReference>